<dbReference type="AlphaFoldDB" id="A0A7I7WE45"/>
<evidence type="ECO:0000313" key="3">
    <source>
        <dbReference type="Proteomes" id="UP000466187"/>
    </source>
</evidence>
<feature type="region of interest" description="Disordered" evidence="1">
    <location>
        <begin position="79"/>
        <end position="99"/>
    </location>
</feature>
<accession>A0A7I7WE45</accession>
<gene>
    <name evidence="2" type="ORF">MGAD_00290</name>
</gene>
<evidence type="ECO:0000313" key="2">
    <source>
        <dbReference type="EMBL" id="BBZ15694.1"/>
    </source>
</evidence>
<reference evidence="2 3" key="1">
    <citation type="journal article" date="2019" name="Emerg. Microbes Infect.">
        <title>Comprehensive subspecies identification of 175 nontuberculous mycobacteria species based on 7547 genomic profiles.</title>
        <authorList>
            <person name="Matsumoto Y."/>
            <person name="Kinjo T."/>
            <person name="Motooka D."/>
            <person name="Nabeya D."/>
            <person name="Jung N."/>
            <person name="Uechi K."/>
            <person name="Horii T."/>
            <person name="Iida T."/>
            <person name="Fujita J."/>
            <person name="Nakamura S."/>
        </authorList>
    </citation>
    <scope>NUCLEOTIDE SEQUENCE [LARGE SCALE GENOMIC DNA]</scope>
    <source>
        <strain evidence="2 3">JCM 12688</strain>
    </source>
</reference>
<dbReference type="Proteomes" id="UP000466187">
    <property type="component" value="Chromosome"/>
</dbReference>
<organism evidence="2 3">
    <name type="scientific">Mycolicibacterium gadium</name>
    <name type="common">Mycobacterium gadium</name>
    <dbReference type="NCBI Taxonomy" id="1794"/>
    <lineage>
        <taxon>Bacteria</taxon>
        <taxon>Bacillati</taxon>
        <taxon>Actinomycetota</taxon>
        <taxon>Actinomycetes</taxon>
        <taxon>Mycobacteriales</taxon>
        <taxon>Mycobacteriaceae</taxon>
        <taxon>Mycolicibacterium</taxon>
    </lineage>
</organism>
<dbReference type="KEGG" id="mgad:MGAD_00290"/>
<proteinExistence type="predicted"/>
<name>A0A7I7WE45_MYCGU</name>
<dbReference type="EMBL" id="AP022608">
    <property type="protein sequence ID" value="BBZ15694.1"/>
    <property type="molecule type" value="Genomic_DNA"/>
</dbReference>
<sequence length="125" mass="13472">MTSLLADDPNKVGQAVEDLNAVVADVQDFAADNTEAIGTASDKMTSITRVLVESLDDIKQTLHIAPTVLQNYNNIYEPANGSLTGARPSTTSRTRSRSCAVQFSPHPAAVVSNRRSCVRSIWRPS</sequence>
<protein>
    <submittedName>
        <fullName evidence="2">Uncharacterized protein</fullName>
    </submittedName>
</protein>
<evidence type="ECO:0000256" key="1">
    <source>
        <dbReference type="SAM" id="MobiDB-lite"/>
    </source>
</evidence>